<accession>A0ABQ0C2E5</accession>
<name>A0ABQ0C2E5_9FIRM</name>
<dbReference type="RefSeq" id="WP_390425606.1">
    <property type="nucleotide sequence ID" value="NZ_BAABZQ010000001.1"/>
</dbReference>
<proteinExistence type="predicted"/>
<comment type="caution">
    <text evidence="1">The sequence shown here is derived from an EMBL/GenBank/DDBJ whole genome shotgun (WGS) entry which is preliminary data.</text>
</comment>
<evidence type="ECO:0000313" key="2">
    <source>
        <dbReference type="Proteomes" id="UP001600941"/>
    </source>
</evidence>
<evidence type="ECO:0000313" key="1">
    <source>
        <dbReference type="EMBL" id="GAA6502961.1"/>
    </source>
</evidence>
<sequence length="79" mass="9626">MKGDNAKVWIGKHKYRELERKIEICMQENIRIKNEVNEKIYDMAKKILRQPDKLSKEIQEREELDKIIDEFIQSENINH</sequence>
<keyword evidence="2" id="KW-1185">Reference proteome</keyword>
<protein>
    <submittedName>
        <fullName evidence="1">Uncharacterized protein</fullName>
    </submittedName>
</protein>
<dbReference type="EMBL" id="BAABZQ010000001">
    <property type="protein sequence ID" value="GAA6502961.1"/>
    <property type="molecule type" value="Genomic_DNA"/>
</dbReference>
<dbReference type="Proteomes" id="UP001600941">
    <property type="component" value="Unassembled WGS sequence"/>
</dbReference>
<gene>
    <name evidence="1" type="ORF">K340107D12_57770</name>
</gene>
<organism evidence="1 2">
    <name type="scientific">Blautia parvula</name>
    <dbReference type="NCBI Taxonomy" id="2877527"/>
    <lineage>
        <taxon>Bacteria</taxon>
        <taxon>Bacillati</taxon>
        <taxon>Bacillota</taxon>
        <taxon>Clostridia</taxon>
        <taxon>Lachnospirales</taxon>
        <taxon>Lachnospiraceae</taxon>
        <taxon>Blautia</taxon>
    </lineage>
</organism>
<reference evidence="1 2" key="1">
    <citation type="submission" date="2024-04" db="EMBL/GenBank/DDBJ databases">
        <title>Defined microbial consortia suppress multidrug-resistant proinflammatory Enterobacteriaceae via ecological control.</title>
        <authorList>
            <person name="Furuichi M."/>
            <person name="Kawaguchi T."/>
            <person name="Pust M."/>
            <person name="Yasuma K."/>
            <person name="Plichta D."/>
            <person name="Hasegawa N."/>
            <person name="Ohya T."/>
            <person name="Bhattarai S."/>
            <person name="Sasajima S."/>
            <person name="Aoto Y."/>
            <person name="Tuganbaev T."/>
            <person name="Yaginuma M."/>
            <person name="Ueda M."/>
            <person name="Okahashi N."/>
            <person name="Amafuji K."/>
            <person name="Kiridooshi Y."/>
            <person name="Sugita K."/>
            <person name="Strazar M."/>
            <person name="Skelly A."/>
            <person name="Suda W."/>
            <person name="Hattori M."/>
            <person name="Nakamoto N."/>
            <person name="Caballero S."/>
            <person name="Norman J."/>
            <person name="Olle B."/>
            <person name="Tanoue T."/>
            <person name="Arita M."/>
            <person name="Bucci V."/>
            <person name="Atarashi K."/>
            <person name="Xavier R."/>
            <person name="Honda K."/>
        </authorList>
    </citation>
    <scope>NUCLEOTIDE SEQUENCE [LARGE SCALE GENOMIC DNA]</scope>
    <source>
        <strain evidence="2">k34-0107-D12</strain>
    </source>
</reference>